<dbReference type="GO" id="GO:0003985">
    <property type="term" value="F:acetyl-CoA C-acetyltransferase activity"/>
    <property type="evidence" value="ECO:0007669"/>
    <property type="project" value="UniProtKB-EC"/>
</dbReference>
<dbReference type="PANTHER" id="PTHR18919:SF107">
    <property type="entry name" value="ACETYL-COA ACETYLTRANSFERASE, CYTOSOLIC"/>
    <property type="match status" value="1"/>
</dbReference>
<reference evidence="8 9" key="1">
    <citation type="submission" date="2018-12" db="EMBL/GenBank/DDBJ databases">
        <authorList>
            <consortium name="Pathogen Informatics"/>
        </authorList>
    </citation>
    <scope>NUCLEOTIDE SEQUENCE [LARGE SCALE GENOMIC DNA]</scope>
    <source>
        <strain evidence="8 9">NCTC9695</strain>
    </source>
</reference>
<dbReference type="SUPFAM" id="SSF53901">
    <property type="entry name" value="Thiolase-like"/>
    <property type="match status" value="2"/>
</dbReference>
<feature type="region of interest" description="Disordered" evidence="5">
    <location>
        <begin position="182"/>
        <end position="206"/>
    </location>
</feature>
<dbReference type="Pfam" id="PF02803">
    <property type="entry name" value="Thiolase_C"/>
    <property type="match status" value="1"/>
</dbReference>
<feature type="domain" description="Thiolase C-terminal" evidence="7">
    <location>
        <begin position="209"/>
        <end position="273"/>
    </location>
</feature>
<evidence type="ECO:0000313" key="8">
    <source>
        <dbReference type="EMBL" id="VEB43566.1"/>
    </source>
</evidence>
<feature type="compositionally biased region" description="Basic residues" evidence="5">
    <location>
        <begin position="194"/>
        <end position="203"/>
    </location>
</feature>
<name>A0A447TF90_CHRVL</name>
<dbReference type="PROSITE" id="PS00737">
    <property type="entry name" value="THIOLASE_2"/>
    <property type="match status" value="1"/>
</dbReference>
<evidence type="ECO:0000259" key="6">
    <source>
        <dbReference type="Pfam" id="PF00108"/>
    </source>
</evidence>
<dbReference type="Proteomes" id="UP000275777">
    <property type="component" value="Chromosome"/>
</dbReference>
<evidence type="ECO:0000256" key="2">
    <source>
        <dbReference type="ARBA" id="ARBA00022679"/>
    </source>
</evidence>
<keyword evidence="2 4" id="KW-0808">Transferase</keyword>
<dbReference type="InterPro" id="IPR020616">
    <property type="entry name" value="Thiolase_N"/>
</dbReference>
<feature type="domain" description="Thiolase N-terminal" evidence="6">
    <location>
        <begin position="1"/>
        <end position="145"/>
    </location>
</feature>
<evidence type="ECO:0000256" key="1">
    <source>
        <dbReference type="ARBA" id="ARBA00010982"/>
    </source>
</evidence>
<keyword evidence="3 4" id="KW-0012">Acyltransferase</keyword>
<dbReference type="CDD" id="cd00751">
    <property type="entry name" value="thiolase"/>
    <property type="match status" value="1"/>
</dbReference>
<proteinExistence type="inferred from homology"/>
<sequence>MSLSPHILPGSRDGFRMGNAQLVDTMVNDGLTDAYNAYHMGITAENVAAKYGIGREEQDAFSLQSQQRAAAAQKAGKFRDEIVPVLVPQRKGDPLAFDADEFIKHDASADGLAKLRPAFKKDGTVTAGNASGINDGAAAVLLMSTQKADQLGLKPLAIIKGYALTGCEPESWASAGIRHPQGAVQGRLDGGRPRPGRGQRGLRRPGAGVAKELGWGSDKVNVNGGAIALGHPIGASGCRVLVTLLHEMQRRGAKKAWPRCASARHGVALAVERP</sequence>
<comment type="similarity">
    <text evidence="1 4">Belongs to the thiolase-like superfamily. Thiolase family.</text>
</comment>
<dbReference type="EMBL" id="LR134182">
    <property type="protein sequence ID" value="VEB43566.1"/>
    <property type="molecule type" value="Genomic_DNA"/>
</dbReference>
<evidence type="ECO:0000256" key="5">
    <source>
        <dbReference type="SAM" id="MobiDB-lite"/>
    </source>
</evidence>
<evidence type="ECO:0000313" key="9">
    <source>
        <dbReference type="Proteomes" id="UP000275777"/>
    </source>
</evidence>
<dbReference type="InterPro" id="IPR002155">
    <property type="entry name" value="Thiolase"/>
</dbReference>
<gene>
    <name evidence="8" type="primary">thlA_4</name>
    <name evidence="8" type="ORF">NCTC9695_04025</name>
</gene>
<dbReference type="InterPro" id="IPR016039">
    <property type="entry name" value="Thiolase-like"/>
</dbReference>
<protein>
    <submittedName>
        <fullName evidence="8">Acetyl-CoA acetyltransferase</fullName>
        <ecNumber evidence="8">2.3.1.9</ecNumber>
    </submittedName>
</protein>
<evidence type="ECO:0000256" key="3">
    <source>
        <dbReference type="ARBA" id="ARBA00023315"/>
    </source>
</evidence>
<dbReference type="AlphaFoldDB" id="A0A447TF90"/>
<dbReference type="PANTHER" id="PTHR18919">
    <property type="entry name" value="ACETYL-COA C-ACYLTRANSFERASE"/>
    <property type="match status" value="1"/>
</dbReference>
<dbReference type="InterPro" id="IPR020613">
    <property type="entry name" value="Thiolase_CS"/>
</dbReference>
<evidence type="ECO:0000256" key="4">
    <source>
        <dbReference type="RuleBase" id="RU003557"/>
    </source>
</evidence>
<organism evidence="8 9">
    <name type="scientific">Chromobacterium violaceum</name>
    <dbReference type="NCBI Taxonomy" id="536"/>
    <lineage>
        <taxon>Bacteria</taxon>
        <taxon>Pseudomonadati</taxon>
        <taxon>Pseudomonadota</taxon>
        <taxon>Betaproteobacteria</taxon>
        <taxon>Neisseriales</taxon>
        <taxon>Chromobacteriaceae</taxon>
        <taxon>Chromobacterium</taxon>
    </lineage>
</organism>
<evidence type="ECO:0000259" key="7">
    <source>
        <dbReference type="Pfam" id="PF02803"/>
    </source>
</evidence>
<dbReference type="Gene3D" id="3.40.47.10">
    <property type="match status" value="2"/>
</dbReference>
<accession>A0A447TF90</accession>
<dbReference type="InterPro" id="IPR020617">
    <property type="entry name" value="Thiolase_C"/>
</dbReference>
<dbReference type="EC" id="2.3.1.9" evidence="8"/>
<dbReference type="Pfam" id="PF00108">
    <property type="entry name" value="Thiolase_N"/>
    <property type="match status" value="1"/>
</dbReference>